<dbReference type="GO" id="GO:0005524">
    <property type="term" value="F:ATP binding"/>
    <property type="evidence" value="ECO:0007669"/>
    <property type="project" value="UniProtKB-KW"/>
</dbReference>
<comment type="catalytic activity">
    <reaction evidence="1">
        <text>ATP + protein L-histidine = ADP + protein N-phospho-L-histidine.</text>
        <dbReference type="EC" id="2.7.13.3"/>
    </reaction>
</comment>
<keyword evidence="8" id="KW-0547">Nucleotide-binding</keyword>
<dbReference type="Gene3D" id="6.10.340.10">
    <property type="match status" value="1"/>
</dbReference>
<evidence type="ECO:0000313" key="18">
    <source>
        <dbReference type="Proteomes" id="UP000469523"/>
    </source>
</evidence>
<evidence type="ECO:0000256" key="11">
    <source>
        <dbReference type="ARBA" id="ARBA00022989"/>
    </source>
</evidence>
<dbReference type="GO" id="GO:0005886">
    <property type="term" value="C:plasma membrane"/>
    <property type="evidence" value="ECO:0007669"/>
    <property type="project" value="UniProtKB-SubCell"/>
</dbReference>
<evidence type="ECO:0000256" key="12">
    <source>
        <dbReference type="ARBA" id="ARBA00023012"/>
    </source>
</evidence>
<dbReference type="GO" id="GO:0000155">
    <property type="term" value="F:phosphorelay sensor kinase activity"/>
    <property type="evidence" value="ECO:0007669"/>
    <property type="project" value="InterPro"/>
</dbReference>
<dbReference type="Pfam" id="PF02518">
    <property type="entry name" value="HATPase_c"/>
    <property type="match status" value="1"/>
</dbReference>
<proteinExistence type="predicted"/>
<dbReference type="RefSeq" id="WP_154442799.1">
    <property type="nucleotide sequence ID" value="NZ_VUNQ01000060.1"/>
</dbReference>
<dbReference type="Pfam" id="PF00672">
    <property type="entry name" value="HAMP"/>
    <property type="match status" value="1"/>
</dbReference>
<name>A0A6N7Y2Y6_9FIRM</name>
<dbReference type="InterPro" id="IPR036890">
    <property type="entry name" value="HATPase_C_sf"/>
</dbReference>
<feature type="transmembrane region" description="Helical" evidence="14">
    <location>
        <begin position="170"/>
        <end position="190"/>
    </location>
</feature>
<comment type="caution">
    <text evidence="17">The sequence shown here is derived from an EMBL/GenBank/DDBJ whole genome shotgun (WGS) entry which is preliminary data.</text>
</comment>
<dbReference type="SUPFAM" id="SSF47384">
    <property type="entry name" value="Homodimeric domain of signal transducing histidine kinase"/>
    <property type="match status" value="1"/>
</dbReference>
<keyword evidence="10" id="KW-0067">ATP-binding</keyword>
<evidence type="ECO:0000256" key="5">
    <source>
        <dbReference type="ARBA" id="ARBA00022553"/>
    </source>
</evidence>
<evidence type="ECO:0000256" key="1">
    <source>
        <dbReference type="ARBA" id="ARBA00000085"/>
    </source>
</evidence>
<evidence type="ECO:0000256" key="2">
    <source>
        <dbReference type="ARBA" id="ARBA00004651"/>
    </source>
</evidence>
<evidence type="ECO:0000259" key="16">
    <source>
        <dbReference type="PROSITE" id="PS50885"/>
    </source>
</evidence>
<dbReference type="PROSITE" id="PS50885">
    <property type="entry name" value="HAMP"/>
    <property type="match status" value="1"/>
</dbReference>
<protein>
    <recommendedName>
        <fullName evidence="3">histidine kinase</fullName>
        <ecNumber evidence="3">2.7.13.3</ecNumber>
    </recommendedName>
</protein>
<dbReference type="InterPro" id="IPR050398">
    <property type="entry name" value="HssS/ArlS-like"/>
</dbReference>
<dbReference type="InterPro" id="IPR005467">
    <property type="entry name" value="His_kinase_dom"/>
</dbReference>
<feature type="domain" description="Histidine kinase" evidence="15">
    <location>
        <begin position="254"/>
        <end position="465"/>
    </location>
</feature>
<evidence type="ECO:0000256" key="4">
    <source>
        <dbReference type="ARBA" id="ARBA00022475"/>
    </source>
</evidence>
<dbReference type="InterPro" id="IPR003660">
    <property type="entry name" value="HAMP_dom"/>
</dbReference>
<dbReference type="Pfam" id="PF00512">
    <property type="entry name" value="HisKA"/>
    <property type="match status" value="1"/>
</dbReference>
<dbReference type="CDD" id="cd06225">
    <property type="entry name" value="HAMP"/>
    <property type="match status" value="1"/>
</dbReference>
<feature type="domain" description="HAMP" evidence="16">
    <location>
        <begin position="187"/>
        <end position="239"/>
    </location>
</feature>
<dbReference type="PRINTS" id="PR00344">
    <property type="entry name" value="BCTRLSENSOR"/>
</dbReference>
<evidence type="ECO:0000256" key="14">
    <source>
        <dbReference type="SAM" id="Phobius"/>
    </source>
</evidence>
<dbReference type="InterPro" id="IPR036097">
    <property type="entry name" value="HisK_dim/P_sf"/>
</dbReference>
<dbReference type="AlphaFoldDB" id="A0A6N7Y2Y6"/>
<dbReference type="EC" id="2.7.13.3" evidence="3"/>
<dbReference type="SMART" id="SM00387">
    <property type="entry name" value="HATPase_c"/>
    <property type="match status" value="1"/>
</dbReference>
<keyword evidence="9 17" id="KW-0418">Kinase</keyword>
<keyword evidence="4" id="KW-1003">Cell membrane</keyword>
<dbReference type="InterPro" id="IPR004358">
    <property type="entry name" value="Sig_transdc_His_kin-like_C"/>
</dbReference>
<evidence type="ECO:0000256" key="8">
    <source>
        <dbReference type="ARBA" id="ARBA00022741"/>
    </source>
</evidence>
<dbReference type="PROSITE" id="PS50109">
    <property type="entry name" value="HIS_KIN"/>
    <property type="match status" value="1"/>
</dbReference>
<evidence type="ECO:0000256" key="7">
    <source>
        <dbReference type="ARBA" id="ARBA00022692"/>
    </source>
</evidence>
<evidence type="ECO:0000256" key="9">
    <source>
        <dbReference type="ARBA" id="ARBA00022777"/>
    </source>
</evidence>
<evidence type="ECO:0000256" key="13">
    <source>
        <dbReference type="ARBA" id="ARBA00023136"/>
    </source>
</evidence>
<dbReference type="CDD" id="cd00082">
    <property type="entry name" value="HisKA"/>
    <property type="match status" value="1"/>
</dbReference>
<evidence type="ECO:0000256" key="3">
    <source>
        <dbReference type="ARBA" id="ARBA00012438"/>
    </source>
</evidence>
<dbReference type="SMART" id="SM00304">
    <property type="entry name" value="HAMP"/>
    <property type="match status" value="1"/>
</dbReference>
<feature type="transmembrane region" description="Helical" evidence="14">
    <location>
        <begin position="12"/>
        <end position="31"/>
    </location>
</feature>
<evidence type="ECO:0000259" key="15">
    <source>
        <dbReference type="PROSITE" id="PS50109"/>
    </source>
</evidence>
<dbReference type="SUPFAM" id="SSF55874">
    <property type="entry name" value="ATPase domain of HSP90 chaperone/DNA topoisomerase II/histidine kinase"/>
    <property type="match status" value="1"/>
</dbReference>
<dbReference type="SUPFAM" id="SSF158472">
    <property type="entry name" value="HAMP domain-like"/>
    <property type="match status" value="1"/>
</dbReference>
<organism evidence="17 18">
    <name type="scientific">Tissierella pigra</name>
    <dbReference type="NCBI Taxonomy" id="2607614"/>
    <lineage>
        <taxon>Bacteria</taxon>
        <taxon>Bacillati</taxon>
        <taxon>Bacillota</taxon>
        <taxon>Tissierellia</taxon>
        <taxon>Tissierellales</taxon>
        <taxon>Tissierellaceae</taxon>
        <taxon>Tissierella</taxon>
    </lineage>
</organism>
<dbReference type="Gene3D" id="1.10.287.130">
    <property type="match status" value="1"/>
</dbReference>
<reference evidence="17 18" key="1">
    <citation type="submission" date="2019-09" db="EMBL/GenBank/DDBJ databases">
        <title>In-depth cultivation of the pig gut microbiome towards novel bacterial diversity and tailored functional studies.</title>
        <authorList>
            <person name="Wylensek D."/>
            <person name="Hitch T.C.A."/>
            <person name="Clavel T."/>
        </authorList>
    </citation>
    <scope>NUCLEOTIDE SEQUENCE [LARGE SCALE GENOMIC DNA]</scope>
    <source>
        <strain evidence="17 18">WCA3-693-APC-4?</strain>
    </source>
</reference>
<keyword evidence="6" id="KW-0808">Transferase</keyword>
<keyword evidence="12" id="KW-0902">Two-component regulatory system</keyword>
<keyword evidence="13 14" id="KW-0472">Membrane</keyword>
<comment type="subcellular location">
    <subcellularLocation>
        <location evidence="2">Cell membrane</location>
        <topology evidence="2">Multi-pass membrane protein</topology>
    </subcellularLocation>
</comment>
<dbReference type="EMBL" id="VUNQ01000060">
    <property type="protein sequence ID" value="MSU03234.1"/>
    <property type="molecule type" value="Genomic_DNA"/>
</dbReference>
<accession>A0A6N7Y2Y6</accession>
<evidence type="ECO:0000256" key="6">
    <source>
        <dbReference type="ARBA" id="ARBA00022679"/>
    </source>
</evidence>
<dbReference type="InterPro" id="IPR003661">
    <property type="entry name" value="HisK_dim/P_dom"/>
</dbReference>
<dbReference type="Proteomes" id="UP000469523">
    <property type="component" value="Unassembled WGS sequence"/>
</dbReference>
<sequence>MKLSWKVFFSTLIITILTFSIGGYFLISAVFQSALNRESSSALEENKMLRSYFGAVIPTSTSEEQSKASMVNISESIISHFTNDKLSIRISDDEQNIIAQSDDVRFDVNLLKQLEDNSLLYKTIEYNGRYYIQTASILQTFSGKVYIETIHDISSIFTDRQNLFSSYRKFIFCMLVVNGLLVFLMTLWTLSPLKRLSNTTREIAKGKYSDRVAIQTKDEIGLLAEDFNKMADSLETKILDLEATTISQRDFIGSFAHEVKTPLTSIIGYADMLRSKRMSEENRILAADYIFNEGKRLEVLSLKLLDLLVVKNHEFEMKEINMKELFNNIKGIMEPTIKGSNILLEISAEDIQIRVEEDLIKTLIINLIDNGRKAIQGSGIINLTGKRISDERFIIIVKDNGKGMTENELSRITEMFYMVDKSRVRDKGVGIGLSLCKEIVELHGGEMNFESQVDIGTSVYLDLRG</sequence>
<gene>
    <name evidence="17" type="ORF">FYJ83_17370</name>
</gene>
<keyword evidence="18" id="KW-1185">Reference proteome</keyword>
<keyword evidence="7 14" id="KW-0812">Transmembrane</keyword>
<dbReference type="PANTHER" id="PTHR45528">
    <property type="entry name" value="SENSOR HISTIDINE KINASE CPXA"/>
    <property type="match status" value="1"/>
</dbReference>
<dbReference type="PANTHER" id="PTHR45528:SF1">
    <property type="entry name" value="SENSOR HISTIDINE KINASE CPXA"/>
    <property type="match status" value="1"/>
</dbReference>
<evidence type="ECO:0000313" key="17">
    <source>
        <dbReference type="EMBL" id="MSU03234.1"/>
    </source>
</evidence>
<evidence type="ECO:0000256" key="10">
    <source>
        <dbReference type="ARBA" id="ARBA00022840"/>
    </source>
</evidence>
<keyword evidence="11 14" id="KW-1133">Transmembrane helix</keyword>
<keyword evidence="5" id="KW-0597">Phosphoprotein</keyword>
<dbReference type="Gene3D" id="3.30.565.10">
    <property type="entry name" value="Histidine kinase-like ATPase, C-terminal domain"/>
    <property type="match status" value="1"/>
</dbReference>
<dbReference type="SMART" id="SM00388">
    <property type="entry name" value="HisKA"/>
    <property type="match status" value="1"/>
</dbReference>
<dbReference type="InterPro" id="IPR003594">
    <property type="entry name" value="HATPase_dom"/>
</dbReference>